<evidence type="ECO:0000259" key="7">
    <source>
        <dbReference type="Pfam" id="PF01182"/>
    </source>
</evidence>
<evidence type="ECO:0000256" key="2">
    <source>
        <dbReference type="ARBA" id="ARBA00004961"/>
    </source>
</evidence>
<evidence type="ECO:0000256" key="5">
    <source>
        <dbReference type="ARBA" id="ARBA00022801"/>
    </source>
</evidence>
<evidence type="ECO:0000256" key="6">
    <source>
        <dbReference type="RuleBase" id="RU365095"/>
    </source>
</evidence>
<gene>
    <name evidence="8" type="ORF">NQ315_004607</name>
</gene>
<dbReference type="InterPro" id="IPR005900">
    <property type="entry name" value="6-phosphogluconolactonase_DevB"/>
</dbReference>
<comment type="catalytic activity">
    <reaction evidence="1 6">
        <text>6-phospho-D-glucono-1,5-lactone + H2O = 6-phospho-D-gluconate + H(+)</text>
        <dbReference type="Rhea" id="RHEA:12556"/>
        <dbReference type="ChEBI" id="CHEBI:15377"/>
        <dbReference type="ChEBI" id="CHEBI:15378"/>
        <dbReference type="ChEBI" id="CHEBI:57955"/>
        <dbReference type="ChEBI" id="CHEBI:58759"/>
        <dbReference type="EC" id="3.1.1.31"/>
    </reaction>
</comment>
<dbReference type="Proteomes" id="UP001159042">
    <property type="component" value="Unassembled WGS sequence"/>
</dbReference>
<dbReference type="InterPro" id="IPR039104">
    <property type="entry name" value="6PGL"/>
</dbReference>
<protein>
    <recommendedName>
        <fullName evidence="4 6">6-phosphogluconolactonase</fullName>
        <shortName evidence="6">6PGL</shortName>
        <ecNumber evidence="4 6">3.1.1.31</ecNumber>
    </recommendedName>
</protein>
<comment type="pathway">
    <text evidence="2 6">Carbohydrate degradation; pentose phosphate pathway; D-ribulose 5-phosphate from D-glucose 6-phosphate (oxidative stage): step 2/3.</text>
</comment>
<evidence type="ECO:0000313" key="9">
    <source>
        <dbReference type="Proteomes" id="UP001159042"/>
    </source>
</evidence>
<accession>A0AAV8VNV1</accession>
<dbReference type="Pfam" id="PF01182">
    <property type="entry name" value="Glucosamine_iso"/>
    <property type="match status" value="1"/>
</dbReference>
<organism evidence="8 9">
    <name type="scientific">Exocentrus adspersus</name>
    <dbReference type="NCBI Taxonomy" id="1586481"/>
    <lineage>
        <taxon>Eukaryota</taxon>
        <taxon>Metazoa</taxon>
        <taxon>Ecdysozoa</taxon>
        <taxon>Arthropoda</taxon>
        <taxon>Hexapoda</taxon>
        <taxon>Insecta</taxon>
        <taxon>Pterygota</taxon>
        <taxon>Neoptera</taxon>
        <taxon>Endopterygota</taxon>
        <taxon>Coleoptera</taxon>
        <taxon>Polyphaga</taxon>
        <taxon>Cucujiformia</taxon>
        <taxon>Chrysomeloidea</taxon>
        <taxon>Cerambycidae</taxon>
        <taxon>Lamiinae</taxon>
        <taxon>Acanthocinini</taxon>
        <taxon>Exocentrus</taxon>
    </lineage>
</organism>
<evidence type="ECO:0000313" key="8">
    <source>
        <dbReference type="EMBL" id="KAJ8915795.1"/>
    </source>
</evidence>
<comment type="function">
    <text evidence="6">Hydrolysis of 6-phosphogluconolactone to 6-phosphogluconate.</text>
</comment>
<evidence type="ECO:0000256" key="3">
    <source>
        <dbReference type="ARBA" id="ARBA00010662"/>
    </source>
</evidence>
<dbReference type="EC" id="3.1.1.31" evidence="4 6"/>
<evidence type="ECO:0000256" key="1">
    <source>
        <dbReference type="ARBA" id="ARBA00000832"/>
    </source>
</evidence>
<dbReference type="InterPro" id="IPR037171">
    <property type="entry name" value="NagB/RpiA_transferase-like"/>
</dbReference>
<dbReference type="InterPro" id="IPR006148">
    <property type="entry name" value="Glc/Gal-6P_isomerase"/>
</dbReference>
<dbReference type="Gene3D" id="3.40.50.1360">
    <property type="match status" value="1"/>
</dbReference>
<dbReference type="PANTHER" id="PTHR11054:SF0">
    <property type="entry name" value="6-PHOSPHOGLUCONOLACTONASE"/>
    <property type="match status" value="1"/>
</dbReference>
<comment type="caution">
    <text evidence="8">The sequence shown here is derived from an EMBL/GenBank/DDBJ whole genome shotgun (WGS) entry which is preliminary data.</text>
</comment>
<proteinExistence type="inferred from homology"/>
<feature type="non-terminal residue" evidence="8">
    <location>
        <position position="1"/>
    </location>
</feature>
<keyword evidence="9" id="KW-1185">Reference proteome</keyword>
<dbReference type="EMBL" id="JANEYG010000049">
    <property type="protein sequence ID" value="KAJ8915795.1"/>
    <property type="molecule type" value="Genomic_DNA"/>
</dbReference>
<dbReference type="SUPFAM" id="SSF100950">
    <property type="entry name" value="NagB/RpiA/CoA transferase-like"/>
    <property type="match status" value="1"/>
</dbReference>
<dbReference type="GO" id="GO:0006098">
    <property type="term" value="P:pentose-phosphate shunt"/>
    <property type="evidence" value="ECO:0007669"/>
    <property type="project" value="InterPro"/>
</dbReference>
<dbReference type="NCBIfam" id="TIGR01198">
    <property type="entry name" value="pgl"/>
    <property type="match status" value="1"/>
</dbReference>
<dbReference type="CDD" id="cd01400">
    <property type="entry name" value="6PGL"/>
    <property type="match status" value="1"/>
</dbReference>
<dbReference type="FunFam" id="3.40.50.1360:FF:000005">
    <property type="entry name" value="6-phosphogluconolactonase"/>
    <property type="match status" value="1"/>
</dbReference>
<feature type="domain" description="Glucosamine/galactosamine-6-phosphate isomerase" evidence="7">
    <location>
        <begin position="25"/>
        <end position="243"/>
    </location>
</feature>
<keyword evidence="5 6" id="KW-0378">Hydrolase</keyword>
<dbReference type="PANTHER" id="PTHR11054">
    <property type="entry name" value="6-PHOSPHOGLUCONOLACTONASE"/>
    <property type="match status" value="1"/>
</dbReference>
<name>A0AAV8VNV1_9CUCU</name>
<reference evidence="8 9" key="1">
    <citation type="journal article" date="2023" name="Insect Mol. Biol.">
        <title>Genome sequencing provides insights into the evolution of gene families encoding plant cell wall-degrading enzymes in longhorned beetles.</title>
        <authorList>
            <person name="Shin N.R."/>
            <person name="Okamura Y."/>
            <person name="Kirsch R."/>
            <person name="Pauchet Y."/>
        </authorList>
    </citation>
    <scope>NUCLEOTIDE SEQUENCE [LARGE SCALE GENOMIC DNA]</scope>
    <source>
        <strain evidence="8">EAD_L_NR</strain>
    </source>
</reference>
<dbReference type="AlphaFoldDB" id="A0AAV8VNV1"/>
<dbReference type="GO" id="GO:0005975">
    <property type="term" value="P:carbohydrate metabolic process"/>
    <property type="evidence" value="ECO:0007669"/>
    <property type="project" value="UniProtKB-UniRule"/>
</dbReference>
<evidence type="ECO:0000256" key="4">
    <source>
        <dbReference type="ARBA" id="ARBA00013198"/>
    </source>
</evidence>
<dbReference type="GO" id="GO:0017057">
    <property type="term" value="F:6-phosphogluconolactonase activity"/>
    <property type="evidence" value="ECO:0007669"/>
    <property type="project" value="UniProtKB-UniRule"/>
</dbReference>
<sequence length="257" mass="28888">VVHFHFIFRFYLKIELSMPVIVLENKDEVIQKLCALIETTAINSIKEKEVFNIGLSGGSLASFLTTGLPKIKTDFSKWRIFFCDERVVPVDDPDSTFGLYKSKLVDSKVIDLKEDQFITIKQGISAEEAASDYAQQIRKYFPNSTLPKFDMLLLGMGPDGHTCSLFPGHSLLNERTKWVAFLTDSPKPPPSRITLTFPVINNAKVCVFAVCGKEKAEVVKRILTDKEDLPSTRVNPSSGDLYWILDKEAGLHVNTKL</sequence>
<comment type="similarity">
    <text evidence="3 6">Belongs to the glucosamine/galactosamine-6-phosphate isomerase family. 6-phosphogluconolactonase subfamily.</text>
</comment>